<comment type="similarity">
    <text evidence="2 5">Belongs to the Nudix hydrolase family.</text>
</comment>
<evidence type="ECO:0000256" key="2">
    <source>
        <dbReference type="ARBA" id="ARBA00005582"/>
    </source>
</evidence>
<dbReference type="PANTHER" id="PTHR43046:SF12">
    <property type="entry name" value="GDP-MANNOSE MANNOSYL HYDROLASE"/>
    <property type="match status" value="1"/>
</dbReference>
<evidence type="ECO:0000256" key="4">
    <source>
        <dbReference type="ARBA" id="ARBA00022842"/>
    </source>
</evidence>
<name>A0ABT9Q995_9ACTN</name>
<feature type="domain" description="Nudix hydrolase" evidence="6">
    <location>
        <begin position="20"/>
        <end position="150"/>
    </location>
</feature>
<dbReference type="CDD" id="cd18876">
    <property type="entry name" value="NUDIX_Hydrolase"/>
    <property type="match status" value="1"/>
</dbReference>
<dbReference type="PRINTS" id="PR00502">
    <property type="entry name" value="NUDIXFAMILY"/>
</dbReference>
<evidence type="ECO:0000313" key="8">
    <source>
        <dbReference type="Proteomes" id="UP001225356"/>
    </source>
</evidence>
<dbReference type="InterPro" id="IPR020084">
    <property type="entry name" value="NUDIX_hydrolase_CS"/>
</dbReference>
<dbReference type="PANTHER" id="PTHR43046">
    <property type="entry name" value="GDP-MANNOSE MANNOSYL HYDROLASE"/>
    <property type="match status" value="1"/>
</dbReference>
<dbReference type="Gene3D" id="3.90.79.10">
    <property type="entry name" value="Nucleoside Triphosphate Pyrophosphohydrolase"/>
    <property type="match status" value="1"/>
</dbReference>
<keyword evidence="8" id="KW-1185">Reference proteome</keyword>
<evidence type="ECO:0000256" key="5">
    <source>
        <dbReference type="RuleBase" id="RU003476"/>
    </source>
</evidence>
<keyword evidence="4" id="KW-0460">Magnesium</keyword>
<evidence type="ECO:0000256" key="1">
    <source>
        <dbReference type="ARBA" id="ARBA00001946"/>
    </source>
</evidence>
<keyword evidence="3 5" id="KW-0378">Hydrolase</keyword>
<reference evidence="7 8" key="1">
    <citation type="submission" date="2023-07" db="EMBL/GenBank/DDBJ databases">
        <title>Sequencing the genomes of 1000 actinobacteria strains.</title>
        <authorList>
            <person name="Klenk H.-P."/>
        </authorList>
    </citation>
    <scope>NUCLEOTIDE SEQUENCE [LARGE SCALE GENOMIC DNA]</scope>
    <source>
        <strain evidence="7 8">DSM 46740</strain>
    </source>
</reference>
<comment type="caution">
    <text evidence="7">The sequence shown here is derived from an EMBL/GenBank/DDBJ whole genome shotgun (WGS) entry which is preliminary data.</text>
</comment>
<dbReference type="InterPro" id="IPR020476">
    <property type="entry name" value="Nudix_hydrolase"/>
</dbReference>
<dbReference type="Pfam" id="PF00293">
    <property type="entry name" value="NUDIX"/>
    <property type="match status" value="1"/>
</dbReference>
<gene>
    <name evidence="7" type="ORF">J2853_002109</name>
</gene>
<evidence type="ECO:0000313" key="7">
    <source>
        <dbReference type="EMBL" id="MDP9842898.1"/>
    </source>
</evidence>
<accession>A0ABT9Q995</accession>
<dbReference type="InterPro" id="IPR000086">
    <property type="entry name" value="NUDIX_hydrolase_dom"/>
</dbReference>
<dbReference type="Proteomes" id="UP001225356">
    <property type="component" value="Unassembled WGS sequence"/>
</dbReference>
<comment type="cofactor">
    <cofactor evidence="1">
        <name>Mg(2+)</name>
        <dbReference type="ChEBI" id="CHEBI:18420"/>
    </cofactor>
</comment>
<sequence>MTMHDPTAVPLDPYAASLARKWMAAGALIRDAVGAVLLVDPTYKPQWEVPGGSVDAGESPLAACRREVVEELGLDRPVGRVLAVDWIPSRPGWPDGLILLYDGGVLTAAEIAAIRLPADELAAWAFVDPDEVPGRVPAPLGRQIAAGLRAEADGTVAYLEDGYLAG</sequence>
<dbReference type="EMBL" id="JAUSQU010000001">
    <property type="protein sequence ID" value="MDP9842898.1"/>
    <property type="molecule type" value="Genomic_DNA"/>
</dbReference>
<dbReference type="SUPFAM" id="SSF55811">
    <property type="entry name" value="Nudix"/>
    <property type="match status" value="1"/>
</dbReference>
<dbReference type="PROSITE" id="PS51462">
    <property type="entry name" value="NUDIX"/>
    <property type="match status" value="1"/>
</dbReference>
<dbReference type="InterPro" id="IPR015797">
    <property type="entry name" value="NUDIX_hydrolase-like_dom_sf"/>
</dbReference>
<evidence type="ECO:0000256" key="3">
    <source>
        <dbReference type="ARBA" id="ARBA00022801"/>
    </source>
</evidence>
<organism evidence="7 8">
    <name type="scientific">Streptosporangium lutulentum</name>
    <dbReference type="NCBI Taxonomy" id="1461250"/>
    <lineage>
        <taxon>Bacteria</taxon>
        <taxon>Bacillati</taxon>
        <taxon>Actinomycetota</taxon>
        <taxon>Actinomycetes</taxon>
        <taxon>Streptosporangiales</taxon>
        <taxon>Streptosporangiaceae</taxon>
        <taxon>Streptosporangium</taxon>
    </lineage>
</organism>
<dbReference type="PROSITE" id="PS00893">
    <property type="entry name" value="NUDIX_BOX"/>
    <property type="match status" value="1"/>
</dbReference>
<proteinExistence type="inferred from homology"/>
<evidence type="ECO:0000259" key="6">
    <source>
        <dbReference type="PROSITE" id="PS51462"/>
    </source>
</evidence>
<protein>
    <submittedName>
        <fullName evidence="7">8-oxo-dGTP pyrophosphatase MutT (NUDIX family)</fullName>
    </submittedName>
</protein>